<dbReference type="CDD" id="cd00113">
    <property type="entry name" value="PLAT"/>
    <property type="match status" value="1"/>
</dbReference>
<organism evidence="2 3">
    <name type="scientific">Anisodus tanguticus</name>
    <dbReference type="NCBI Taxonomy" id="243964"/>
    <lineage>
        <taxon>Eukaryota</taxon>
        <taxon>Viridiplantae</taxon>
        <taxon>Streptophyta</taxon>
        <taxon>Embryophyta</taxon>
        <taxon>Tracheophyta</taxon>
        <taxon>Spermatophyta</taxon>
        <taxon>Magnoliopsida</taxon>
        <taxon>eudicotyledons</taxon>
        <taxon>Gunneridae</taxon>
        <taxon>Pentapetalae</taxon>
        <taxon>asterids</taxon>
        <taxon>lamiids</taxon>
        <taxon>Solanales</taxon>
        <taxon>Solanaceae</taxon>
        <taxon>Solanoideae</taxon>
        <taxon>Hyoscyameae</taxon>
        <taxon>Anisodus</taxon>
    </lineage>
</organism>
<reference evidence="2" key="1">
    <citation type="submission" date="2023-12" db="EMBL/GenBank/DDBJ databases">
        <title>Genome assembly of Anisodus tanguticus.</title>
        <authorList>
            <person name="Wang Y.-J."/>
        </authorList>
    </citation>
    <scope>NUCLEOTIDE SEQUENCE</scope>
    <source>
        <strain evidence="2">KB-2021</strain>
        <tissue evidence="2">Leaf</tissue>
    </source>
</reference>
<dbReference type="AlphaFoldDB" id="A0AAE1SYI8"/>
<dbReference type="InterPro" id="IPR036392">
    <property type="entry name" value="PLAT/LH2_dom_sf"/>
</dbReference>
<comment type="caution">
    <text evidence="2">The sequence shown here is derived from an EMBL/GenBank/DDBJ whole genome shotgun (WGS) entry which is preliminary data.</text>
</comment>
<dbReference type="PANTHER" id="PTHR31718">
    <property type="entry name" value="PLAT DOMAIN-CONTAINING PROTEIN"/>
    <property type="match status" value="1"/>
</dbReference>
<keyword evidence="3" id="KW-1185">Reference proteome</keyword>
<dbReference type="Pfam" id="PF06232">
    <property type="entry name" value="ATS3"/>
    <property type="match status" value="1"/>
</dbReference>
<dbReference type="Proteomes" id="UP001291623">
    <property type="component" value="Unassembled WGS sequence"/>
</dbReference>
<feature type="chain" id="PRO_5042042781" evidence="1">
    <location>
        <begin position="26"/>
        <end position="169"/>
    </location>
</feature>
<protein>
    <submittedName>
        <fullName evidence="2">Uncharacterized protein</fullName>
    </submittedName>
</protein>
<sequence>MKMGGRLLVLLFLSLAVFFFNISQARLITSTSTSTKPQISTIETNQTAATAKKCSYTLTIKTSCSSPKYTRDRVSIAFGDSYGFEVHAPRLDNPSARIFENCSTDTFQIRGPCIYEICYLNLRRVGSDGWKPESVKVYGPDRPAITFKYDKFLPNGVWFGFNHCHKRSL</sequence>
<dbReference type="Gene3D" id="2.60.60.20">
    <property type="entry name" value="PLAT/LH2 domain"/>
    <property type="match status" value="1"/>
</dbReference>
<evidence type="ECO:0000256" key="1">
    <source>
        <dbReference type="SAM" id="SignalP"/>
    </source>
</evidence>
<gene>
    <name evidence="2" type="ORF">RND71_000537</name>
</gene>
<dbReference type="EMBL" id="JAVYJV010000001">
    <property type="protein sequence ID" value="KAK4378675.1"/>
    <property type="molecule type" value="Genomic_DNA"/>
</dbReference>
<evidence type="ECO:0000313" key="3">
    <source>
        <dbReference type="Proteomes" id="UP001291623"/>
    </source>
</evidence>
<dbReference type="PANTHER" id="PTHR31718:SF65">
    <property type="entry name" value="EMBRYO-SPECIFIC 3"/>
    <property type="match status" value="1"/>
</dbReference>
<dbReference type="SUPFAM" id="SSF49723">
    <property type="entry name" value="Lipase/lipooxygenase domain (PLAT/LH2 domain)"/>
    <property type="match status" value="1"/>
</dbReference>
<evidence type="ECO:0000313" key="2">
    <source>
        <dbReference type="EMBL" id="KAK4378675.1"/>
    </source>
</evidence>
<accession>A0AAE1SYI8</accession>
<keyword evidence="1" id="KW-0732">Signal</keyword>
<dbReference type="InterPro" id="IPR010417">
    <property type="entry name" value="Embryo-specific_ATS3"/>
</dbReference>
<feature type="signal peptide" evidence="1">
    <location>
        <begin position="1"/>
        <end position="25"/>
    </location>
</feature>
<proteinExistence type="predicted"/>
<name>A0AAE1SYI8_9SOLA</name>